<reference evidence="1" key="1">
    <citation type="journal article" date="2023" name="Front. Mar. Sci.">
        <title>A new Merluccius polli reference genome to investigate the effects of global change in West African waters.</title>
        <authorList>
            <person name="Mateo J.L."/>
            <person name="Blanco-Fernandez C."/>
            <person name="Garcia-Vazquez E."/>
            <person name="Machado-Schiaffino G."/>
        </authorList>
    </citation>
    <scope>NUCLEOTIDE SEQUENCE</scope>
    <source>
        <strain evidence="1">C29</strain>
        <tissue evidence="1">Fin</tissue>
    </source>
</reference>
<organism evidence="1 2">
    <name type="scientific">Merluccius polli</name>
    <name type="common">Benguela hake</name>
    <name type="synonym">Merluccius cadenati</name>
    <dbReference type="NCBI Taxonomy" id="89951"/>
    <lineage>
        <taxon>Eukaryota</taxon>
        <taxon>Metazoa</taxon>
        <taxon>Chordata</taxon>
        <taxon>Craniata</taxon>
        <taxon>Vertebrata</taxon>
        <taxon>Euteleostomi</taxon>
        <taxon>Actinopterygii</taxon>
        <taxon>Neopterygii</taxon>
        <taxon>Teleostei</taxon>
        <taxon>Neoteleostei</taxon>
        <taxon>Acanthomorphata</taxon>
        <taxon>Zeiogadaria</taxon>
        <taxon>Gadariae</taxon>
        <taxon>Gadiformes</taxon>
        <taxon>Gadoidei</taxon>
        <taxon>Merlucciidae</taxon>
        <taxon>Merluccius</taxon>
    </lineage>
</organism>
<sequence length="192" mass="21306">MAVPVINTAPWINDIREQSREYRKTEHKWKKSKSSPPPYEELLFKLNQIIKDACAAYFSGLINSNKHNPSLKNPLPAILASSSNDCEQFLPFFVGKIDGLHSNFPLTVSPCAPFSSPILLSEFAPISLQILSRNVANMCPSSSSCDTIPTKFLKSVLPVLGPSVLSLYLTTLKLPLFSHFLKKSSFDPARLL</sequence>
<protein>
    <submittedName>
        <fullName evidence="1">Uncharacterized protein</fullName>
    </submittedName>
</protein>
<evidence type="ECO:0000313" key="1">
    <source>
        <dbReference type="EMBL" id="KAK0137211.1"/>
    </source>
</evidence>
<gene>
    <name evidence="1" type="ORF">N1851_026596</name>
</gene>
<evidence type="ECO:0000313" key="2">
    <source>
        <dbReference type="Proteomes" id="UP001174136"/>
    </source>
</evidence>
<name>A0AA47NSV6_MERPO</name>
<keyword evidence="2" id="KW-1185">Reference proteome</keyword>
<dbReference type="Proteomes" id="UP001174136">
    <property type="component" value="Unassembled WGS sequence"/>
</dbReference>
<proteinExistence type="predicted"/>
<comment type="caution">
    <text evidence="1">The sequence shown here is derived from an EMBL/GenBank/DDBJ whole genome shotgun (WGS) entry which is preliminary data.</text>
</comment>
<dbReference type="AlphaFoldDB" id="A0AA47NSV6"/>
<accession>A0AA47NSV6</accession>
<dbReference type="EMBL" id="JAOPHQ010004932">
    <property type="protein sequence ID" value="KAK0137211.1"/>
    <property type="molecule type" value="Genomic_DNA"/>
</dbReference>